<gene>
    <name evidence="2" type="ORF">ACFQGU_09070</name>
</gene>
<proteinExistence type="predicted"/>
<organism evidence="2 3">
    <name type="scientific">Longivirga aurantiaca</name>
    <dbReference type="NCBI Taxonomy" id="1837743"/>
    <lineage>
        <taxon>Bacteria</taxon>
        <taxon>Bacillati</taxon>
        <taxon>Actinomycetota</taxon>
        <taxon>Actinomycetes</taxon>
        <taxon>Sporichthyales</taxon>
        <taxon>Sporichthyaceae</taxon>
        <taxon>Longivirga</taxon>
    </lineage>
</organism>
<reference evidence="3" key="1">
    <citation type="journal article" date="2019" name="Int. J. Syst. Evol. Microbiol.">
        <title>The Global Catalogue of Microorganisms (GCM) 10K type strain sequencing project: providing services to taxonomists for standard genome sequencing and annotation.</title>
        <authorList>
            <consortium name="The Broad Institute Genomics Platform"/>
            <consortium name="The Broad Institute Genome Sequencing Center for Infectious Disease"/>
            <person name="Wu L."/>
            <person name="Ma J."/>
        </authorList>
    </citation>
    <scope>NUCLEOTIDE SEQUENCE [LARGE SCALE GENOMIC DNA]</scope>
    <source>
        <strain evidence="3">CGMCC 4.7317</strain>
    </source>
</reference>
<dbReference type="RefSeq" id="WP_386765869.1">
    <property type="nucleotide sequence ID" value="NZ_JBHSTI010000008.1"/>
</dbReference>
<dbReference type="SUPFAM" id="SSF52540">
    <property type="entry name" value="P-loop containing nucleoside triphosphate hydrolases"/>
    <property type="match status" value="1"/>
</dbReference>
<protein>
    <submittedName>
        <fullName evidence="2">McrB family protein</fullName>
    </submittedName>
</protein>
<comment type="caution">
    <text evidence="2">The sequence shown here is derived from an EMBL/GenBank/DDBJ whole genome shotgun (WGS) entry which is preliminary data.</text>
</comment>
<dbReference type="Pfam" id="PF07728">
    <property type="entry name" value="AAA_5"/>
    <property type="match status" value="1"/>
</dbReference>
<evidence type="ECO:0000313" key="2">
    <source>
        <dbReference type="EMBL" id="MFC6238029.1"/>
    </source>
</evidence>
<name>A0ABW1T132_9ACTN</name>
<dbReference type="InterPro" id="IPR052934">
    <property type="entry name" value="Methyl-DNA_Rec/Restrict_Enz"/>
</dbReference>
<dbReference type="InterPro" id="IPR027417">
    <property type="entry name" value="P-loop_NTPase"/>
</dbReference>
<dbReference type="InterPro" id="IPR011704">
    <property type="entry name" value="ATPase_dyneun-rel_AAA"/>
</dbReference>
<dbReference type="Gene3D" id="3.40.50.300">
    <property type="entry name" value="P-loop containing nucleotide triphosphate hydrolases"/>
    <property type="match status" value="1"/>
</dbReference>
<dbReference type="InterPro" id="IPR003593">
    <property type="entry name" value="AAA+_ATPase"/>
</dbReference>
<dbReference type="PANTHER" id="PTHR37291">
    <property type="entry name" value="5-METHYLCYTOSINE-SPECIFIC RESTRICTION ENZYME B"/>
    <property type="match status" value="1"/>
</dbReference>
<sequence length="799" mass="89454">MATTRILYPSAQLVYDAALRWRDECLIGDGSLFSSSVRLGLVDGEGLVRDFVENPDLGSGDFLSKLRGQIGGAGATEVQLAAELLYVHLLVAWSDSISGSRKRQIINTVLSFSPGTSAIPDDLAGRLDAGLVRPGQAFNSYRWKQFNLLIEFYVAVKRLDQPARGRLFDDPAAFIALLDSLPEQGADIQRNSLQHLLFPDVFPAMVSRDHRELVLAHWPQLSGPHDRPEALRLAAMCAALEPNQSWDGQAFTNLYRSPYWWQWLQPSGGWTLFLNWGEWFLDRVDLDQEERDYKLHTAALLADLRAAVDDGRDWVTMLREAFKDTNVVSWRAFDPFLSWAQEHSDDAAAALQALWHDAGSASIDRFSRLVPAEAADGLGGRLSIASFLLGAIDVTRFPTWRSRVVDKAYQLTNFAKTQPTSSDGEHYDRFLEFLDLLVDTSDARFRGQIRDRLDAQGLMWTLIQVEPDSAWTPAQVEALQAWRSGKGTGPIVGPVTTPVDTPKVHDDPLADDEPRTLSDLAGELYLDPTFLDDTVQLLHDKRQIVFYGPPGTGKTFVARKLAAWIAGSPDRVTLVQFHPSYAYEDFIEGLRPQEGTAGFHLVQGPLIQLAARAAADPAHDYVLIVDEINRGNIARVFGELYFLLEYRNEAMRLLYSEAPFRLPHNLLLIGTMNSADRSIALLDSALRRRFYFRHFDATDEPVSEVLPRYLADRHPDLAWLGDVVARANQRLDDPAVAIGPSFFIRDDLDEAWIARIWSAAILPTLEDHFYGQPDRVRAFELDALRGEVGIAHDDPTPAD</sequence>
<dbReference type="SMART" id="SM00382">
    <property type="entry name" value="AAA"/>
    <property type="match status" value="1"/>
</dbReference>
<feature type="domain" description="AAA+ ATPase" evidence="1">
    <location>
        <begin position="540"/>
        <end position="696"/>
    </location>
</feature>
<dbReference type="PANTHER" id="PTHR37291:SF1">
    <property type="entry name" value="TYPE IV METHYL-DIRECTED RESTRICTION ENZYME ECOKMCRB SUBUNIT"/>
    <property type="match status" value="1"/>
</dbReference>
<dbReference type="EMBL" id="JBHSTI010000008">
    <property type="protein sequence ID" value="MFC6238029.1"/>
    <property type="molecule type" value="Genomic_DNA"/>
</dbReference>
<dbReference type="Proteomes" id="UP001596138">
    <property type="component" value="Unassembled WGS sequence"/>
</dbReference>
<evidence type="ECO:0000313" key="3">
    <source>
        <dbReference type="Proteomes" id="UP001596138"/>
    </source>
</evidence>
<evidence type="ECO:0000259" key="1">
    <source>
        <dbReference type="SMART" id="SM00382"/>
    </source>
</evidence>
<dbReference type="CDD" id="cd00009">
    <property type="entry name" value="AAA"/>
    <property type="match status" value="1"/>
</dbReference>
<accession>A0ABW1T132</accession>
<keyword evidence="3" id="KW-1185">Reference proteome</keyword>